<dbReference type="Pfam" id="PF02253">
    <property type="entry name" value="PLA1"/>
    <property type="match status" value="1"/>
</dbReference>
<feature type="chain" id="PRO_5044983997" description="Phospholipase A1" evidence="18">
    <location>
        <begin position="23"/>
        <end position="333"/>
    </location>
</feature>
<accession>A0ABY8CD20</accession>
<evidence type="ECO:0000256" key="13">
    <source>
        <dbReference type="ARBA" id="ARBA00022837"/>
    </source>
</evidence>
<evidence type="ECO:0000256" key="1">
    <source>
        <dbReference type="ARBA" id="ARBA00000111"/>
    </source>
</evidence>
<keyword evidence="20" id="KW-1185">Reference proteome</keyword>
<dbReference type="SUPFAM" id="SSF56931">
    <property type="entry name" value="Outer membrane phospholipase A (OMPLA)"/>
    <property type="match status" value="1"/>
</dbReference>
<evidence type="ECO:0000256" key="10">
    <source>
        <dbReference type="ARBA" id="ARBA00022723"/>
    </source>
</evidence>
<keyword evidence="11 18" id="KW-0732">Signal</keyword>
<keyword evidence="17 18" id="KW-0998">Cell outer membrane</keyword>
<comment type="subcellular location">
    <subcellularLocation>
        <location evidence="18">Cell outer membrane</location>
        <topology evidence="18">Multi-pass membrane protein</topology>
    </subcellularLocation>
    <text evidence="18">One of the very few enzymes located there.</text>
</comment>
<evidence type="ECO:0000256" key="8">
    <source>
        <dbReference type="ARBA" id="ARBA00022452"/>
    </source>
</evidence>
<reference evidence="19 20" key="1">
    <citation type="submission" date="2022-06" db="EMBL/GenBank/DDBJ databases">
        <title>Thiomicrohabdus sp. nov, an obligately chemolithoautotrophic, sulfur-oxidizing bacterium isolated from beach of Guanyin Mountain. Amoy.</title>
        <authorList>
            <person name="Zhu H."/>
        </authorList>
    </citation>
    <scope>NUCLEOTIDE SEQUENCE [LARGE SCALE GENOMIC DNA]</scope>
    <source>
        <strain evidence="19 20">XGS-01</strain>
    </source>
</reference>
<dbReference type="Gene3D" id="2.40.230.10">
    <property type="entry name" value="Phospholipase A1"/>
    <property type="match status" value="1"/>
</dbReference>
<evidence type="ECO:0000256" key="2">
    <source>
        <dbReference type="ARBA" id="ARBA00001604"/>
    </source>
</evidence>
<evidence type="ECO:0000256" key="9">
    <source>
        <dbReference type="ARBA" id="ARBA00022692"/>
    </source>
</evidence>
<evidence type="ECO:0000256" key="12">
    <source>
        <dbReference type="ARBA" id="ARBA00022801"/>
    </source>
</evidence>
<evidence type="ECO:0000256" key="17">
    <source>
        <dbReference type="ARBA" id="ARBA00023237"/>
    </source>
</evidence>
<dbReference type="InterPro" id="IPR003187">
    <property type="entry name" value="PLipase_A1"/>
</dbReference>
<evidence type="ECO:0000256" key="7">
    <source>
        <dbReference type="ARBA" id="ARBA00021726"/>
    </source>
</evidence>
<keyword evidence="9" id="KW-0812">Transmembrane</keyword>
<dbReference type="EC" id="3.1.1.4" evidence="6 18"/>
<sequence>MQSQSKTLVSMLLTMPFQMAFANQTSPTDIYDDICIKQALATLPAETTLQELRQLCLTTKGVLAQETSPIEKRIQSDRLSQFDQFSIQAYHPNYILLGSYNFAETNEKPYLNTTFSGDDFFQPIEAKFQISLKAPIADNILGWGDHWFLAYTNRSFWQAYNSHISSPFRETNHQPEGWISFDNDWKIAGWKNRLIDVGLVHESNGQTNSLSRSWNRVYLRLLFEKESSAFSFKPWVRIPENRSDDDNRDITHYMGKSELSYYTKYTDHNFRMTVRNNLDFEDNKGALELGYTYPIHRNLNFYAQWFYGYGESLIDYNYRNNTLSIGVQVGNLY</sequence>
<evidence type="ECO:0000256" key="3">
    <source>
        <dbReference type="ARBA" id="ARBA00010525"/>
    </source>
</evidence>
<evidence type="ECO:0000256" key="11">
    <source>
        <dbReference type="ARBA" id="ARBA00022729"/>
    </source>
</evidence>
<dbReference type="PANTHER" id="PTHR40457">
    <property type="entry name" value="PHOSPHOLIPASE A1"/>
    <property type="match status" value="1"/>
</dbReference>
<evidence type="ECO:0000256" key="15">
    <source>
        <dbReference type="ARBA" id="ARBA00023098"/>
    </source>
</evidence>
<keyword evidence="16" id="KW-0472">Membrane</keyword>
<keyword evidence="10 18" id="KW-0479">Metal-binding</keyword>
<evidence type="ECO:0000256" key="5">
    <source>
        <dbReference type="ARBA" id="ARBA00013179"/>
    </source>
</evidence>
<dbReference type="PRINTS" id="PR01486">
    <property type="entry name" value="PHPHLIPASEA1"/>
</dbReference>
<dbReference type="InterPro" id="IPR036541">
    <property type="entry name" value="PLipase_A1_sf"/>
</dbReference>
<feature type="signal peptide" evidence="18">
    <location>
        <begin position="1"/>
        <end position="22"/>
    </location>
</feature>
<comment type="similarity">
    <text evidence="3 18">Belongs to the phospholipase A1 family.</text>
</comment>
<evidence type="ECO:0000256" key="4">
    <source>
        <dbReference type="ARBA" id="ARBA00011702"/>
    </source>
</evidence>
<keyword evidence="12 18" id="KW-0378">Hydrolase</keyword>
<keyword evidence="8" id="KW-1134">Transmembrane beta strand</keyword>
<dbReference type="CDD" id="cd00541">
    <property type="entry name" value="OMPLA"/>
    <property type="match status" value="1"/>
</dbReference>
<evidence type="ECO:0000256" key="18">
    <source>
        <dbReference type="RuleBase" id="RU366027"/>
    </source>
</evidence>
<evidence type="ECO:0000256" key="6">
    <source>
        <dbReference type="ARBA" id="ARBA00013278"/>
    </source>
</evidence>
<keyword evidence="15 18" id="KW-0443">Lipid metabolism</keyword>
<evidence type="ECO:0000313" key="20">
    <source>
        <dbReference type="Proteomes" id="UP001222275"/>
    </source>
</evidence>
<protein>
    <recommendedName>
        <fullName evidence="7 18">Phospholipase A1</fullName>
        <ecNumber evidence="5 18">3.1.1.32</ecNumber>
        <ecNumber evidence="6 18">3.1.1.4</ecNumber>
    </recommendedName>
    <alternativeName>
        <fullName evidence="18">Phosphatidylcholine 1-acylhydrolase</fullName>
    </alternativeName>
</protein>
<dbReference type="PANTHER" id="PTHR40457:SF1">
    <property type="entry name" value="PHOSPHOLIPASE A1"/>
    <property type="match status" value="1"/>
</dbReference>
<keyword evidence="14 18" id="KW-0442">Lipid degradation</keyword>
<evidence type="ECO:0000256" key="14">
    <source>
        <dbReference type="ARBA" id="ARBA00022963"/>
    </source>
</evidence>
<comment type="function">
    <text evidence="18">Hydrolysis of phosphatidylcholine with phospholipase A2 (EC 3.1.1.4) and phospholipase A1 (EC 3.1.1.32) activities.</text>
</comment>
<organism evidence="19 20">
    <name type="scientific">Thiomicrorhabdus lithotrophica</name>
    <dbReference type="NCBI Taxonomy" id="2949997"/>
    <lineage>
        <taxon>Bacteria</taxon>
        <taxon>Pseudomonadati</taxon>
        <taxon>Pseudomonadota</taxon>
        <taxon>Gammaproteobacteria</taxon>
        <taxon>Thiotrichales</taxon>
        <taxon>Piscirickettsiaceae</taxon>
        <taxon>Thiomicrorhabdus</taxon>
    </lineage>
</organism>
<evidence type="ECO:0000256" key="16">
    <source>
        <dbReference type="ARBA" id="ARBA00023136"/>
    </source>
</evidence>
<comment type="catalytic activity">
    <reaction evidence="2 18">
        <text>a 1,2-diacyl-sn-glycero-3-phosphocholine + H2O = a 1-acyl-sn-glycero-3-phosphocholine + a fatty acid + H(+)</text>
        <dbReference type="Rhea" id="RHEA:15801"/>
        <dbReference type="ChEBI" id="CHEBI:15377"/>
        <dbReference type="ChEBI" id="CHEBI:15378"/>
        <dbReference type="ChEBI" id="CHEBI:28868"/>
        <dbReference type="ChEBI" id="CHEBI:57643"/>
        <dbReference type="ChEBI" id="CHEBI:58168"/>
        <dbReference type="EC" id="3.1.1.4"/>
    </reaction>
</comment>
<proteinExistence type="inferred from homology"/>
<dbReference type="EC" id="3.1.1.32" evidence="5 18"/>
<comment type="cofactor">
    <cofactor evidence="18">
        <name>Ca(2+)</name>
        <dbReference type="ChEBI" id="CHEBI:29108"/>
    </cofactor>
    <text evidence="18">Binds 1 Ca(2+) ion per monomer. In the dimeric form the Ca(2+) is bound by different amino acids with binding of each Ca(2+) shared with ligands coming from each monomer. The Ca(2+) ion may have a role in catalysis.</text>
</comment>
<dbReference type="Proteomes" id="UP001222275">
    <property type="component" value="Chromosome"/>
</dbReference>
<gene>
    <name evidence="19" type="ORF">NR989_09845</name>
</gene>
<comment type="subunit">
    <text evidence="4 18">Homodimer; dimerization is reversible, and the dimeric form is the active one.</text>
</comment>
<comment type="catalytic activity">
    <reaction evidence="1 18">
        <text>a 1,2-diacyl-sn-glycero-3-phosphocholine + H2O = a 2-acyl-sn-glycero-3-phosphocholine + a fatty acid + H(+)</text>
        <dbReference type="Rhea" id="RHEA:18689"/>
        <dbReference type="ChEBI" id="CHEBI:15377"/>
        <dbReference type="ChEBI" id="CHEBI:15378"/>
        <dbReference type="ChEBI" id="CHEBI:28868"/>
        <dbReference type="ChEBI" id="CHEBI:57643"/>
        <dbReference type="ChEBI" id="CHEBI:57875"/>
        <dbReference type="EC" id="3.1.1.32"/>
    </reaction>
</comment>
<dbReference type="RefSeq" id="WP_275594565.1">
    <property type="nucleotide sequence ID" value="NZ_CP102381.1"/>
</dbReference>
<dbReference type="EMBL" id="CP102381">
    <property type="protein sequence ID" value="WEJ62308.1"/>
    <property type="molecule type" value="Genomic_DNA"/>
</dbReference>
<name>A0ABY8CD20_9GAMM</name>
<evidence type="ECO:0000313" key="19">
    <source>
        <dbReference type="EMBL" id="WEJ62308.1"/>
    </source>
</evidence>
<keyword evidence="13 18" id="KW-0106">Calcium</keyword>